<dbReference type="PANTHER" id="PTHR44086">
    <property type="entry name" value="THIOSULFATE SULFURTRANSFERASE RDL2, MITOCHONDRIAL-RELATED"/>
    <property type="match status" value="1"/>
</dbReference>
<sequence length="133" mass="14663">MALKIGVAQMVADAEKEIETLSIDQALAAKNDPDVLFVDLRDVRELRREGRVPGAKHCPRGMLEFWVDPDSKYFDPDFGAGKKLVFFCAMGWRSALATQTVQRMGLEPVAHIDGGFTAWKDAGGAIEMPEPRA</sequence>
<accession>A0A545TQX8</accession>
<dbReference type="InterPro" id="IPR001763">
    <property type="entry name" value="Rhodanese-like_dom"/>
</dbReference>
<dbReference type="SMART" id="SM00450">
    <property type="entry name" value="RHOD"/>
    <property type="match status" value="1"/>
</dbReference>
<organism evidence="2 3">
    <name type="scientific">Denitrobaculum tricleocarpae</name>
    <dbReference type="NCBI Taxonomy" id="2591009"/>
    <lineage>
        <taxon>Bacteria</taxon>
        <taxon>Pseudomonadati</taxon>
        <taxon>Pseudomonadota</taxon>
        <taxon>Alphaproteobacteria</taxon>
        <taxon>Rhodospirillales</taxon>
        <taxon>Rhodospirillaceae</taxon>
        <taxon>Denitrobaculum</taxon>
    </lineage>
</organism>
<reference evidence="2 3" key="1">
    <citation type="submission" date="2019-06" db="EMBL/GenBank/DDBJ databases">
        <title>Whole genome sequence for Rhodospirillaceae sp. R148.</title>
        <authorList>
            <person name="Wang G."/>
        </authorList>
    </citation>
    <scope>NUCLEOTIDE SEQUENCE [LARGE SCALE GENOMIC DNA]</scope>
    <source>
        <strain evidence="2 3">R148</strain>
    </source>
</reference>
<dbReference type="EMBL" id="VHSH01000004">
    <property type="protein sequence ID" value="TQV79626.1"/>
    <property type="molecule type" value="Genomic_DNA"/>
</dbReference>
<dbReference type="Pfam" id="PF00581">
    <property type="entry name" value="Rhodanese"/>
    <property type="match status" value="1"/>
</dbReference>
<dbReference type="Gene3D" id="3.40.250.10">
    <property type="entry name" value="Rhodanese-like domain"/>
    <property type="match status" value="1"/>
</dbReference>
<dbReference type="PROSITE" id="PS50206">
    <property type="entry name" value="RHODANESE_3"/>
    <property type="match status" value="1"/>
</dbReference>
<dbReference type="RefSeq" id="WP_142896806.1">
    <property type="nucleotide sequence ID" value="NZ_ML660055.1"/>
</dbReference>
<proteinExistence type="predicted"/>
<dbReference type="PANTHER" id="PTHR44086:SF13">
    <property type="entry name" value="THIOSULFATE SULFURTRANSFERASE PSPE"/>
    <property type="match status" value="1"/>
</dbReference>
<name>A0A545TQX8_9PROT</name>
<protein>
    <submittedName>
        <fullName evidence="2">Rhodanese-like domain-containing protein</fullName>
    </submittedName>
</protein>
<feature type="domain" description="Rhodanese" evidence="1">
    <location>
        <begin position="31"/>
        <end position="128"/>
    </location>
</feature>
<dbReference type="Proteomes" id="UP000315252">
    <property type="component" value="Unassembled WGS sequence"/>
</dbReference>
<evidence type="ECO:0000313" key="2">
    <source>
        <dbReference type="EMBL" id="TQV79626.1"/>
    </source>
</evidence>
<dbReference type="GO" id="GO:0004792">
    <property type="term" value="F:thiosulfate-cyanide sulfurtransferase activity"/>
    <property type="evidence" value="ECO:0007669"/>
    <property type="project" value="TreeGrafter"/>
</dbReference>
<dbReference type="SUPFAM" id="SSF52821">
    <property type="entry name" value="Rhodanese/Cell cycle control phosphatase"/>
    <property type="match status" value="1"/>
</dbReference>
<dbReference type="AlphaFoldDB" id="A0A545TQX8"/>
<keyword evidence="3" id="KW-1185">Reference proteome</keyword>
<dbReference type="InterPro" id="IPR036873">
    <property type="entry name" value="Rhodanese-like_dom_sf"/>
</dbReference>
<gene>
    <name evidence="2" type="ORF">FKG95_12965</name>
</gene>
<evidence type="ECO:0000259" key="1">
    <source>
        <dbReference type="PROSITE" id="PS50206"/>
    </source>
</evidence>
<dbReference type="OrthoDB" id="9807812at2"/>
<comment type="caution">
    <text evidence="2">The sequence shown here is derived from an EMBL/GenBank/DDBJ whole genome shotgun (WGS) entry which is preliminary data.</text>
</comment>
<dbReference type="CDD" id="cd01447">
    <property type="entry name" value="Polysulfide_ST"/>
    <property type="match status" value="1"/>
</dbReference>
<evidence type="ECO:0000313" key="3">
    <source>
        <dbReference type="Proteomes" id="UP000315252"/>
    </source>
</evidence>